<dbReference type="Proteomes" id="UP001153050">
    <property type="component" value="Unassembled WGS sequence"/>
</dbReference>
<protein>
    <submittedName>
        <fullName evidence="6">Uncharacterized HTH-type transcriptional regulator YafC</fullName>
    </submittedName>
</protein>
<keyword evidence="4" id="KW-0804">Transcription</keyword>
<evidence type="ECO:0000313" key="6">
    <source>
        <dbReference type="EMBL" id="CAH2408100.1"/>
    </source>
</evidence>
<evidence type="ECO:0000256" key="3">
    <source>
        <dbReference type="ARBA" id="ARBA00023125"/>
    </source>
</evidence>
<organism evidence="6 7">
    <name type="scientific">Mesorhizobium escarrei</name>
    <dbReference type="NCBI Taxonomy" id="666018"/>
    <lineage>
        <taxon>Bacteria</taxon>
        <taxon>Pseudomonadati</taxon>
        <taxon>Pseudomonadota</taxon>
        <taxon>Alphaproteobacteria</taxon>
        <taxon>Hyphomicrobiales</taxon>
        <taxon>Phyllobacteriaceae</taxon>
        <taxon>Mesorhizobium</taxon>
    </lineage>
</organism>
<dbReference type="Pfam" id="PF00126">
    <property type="entry name" value="HTH_1"/>
    <property type="match status" value="1"/>
</dbReference>
<dbReference type="Gene3D" id="1.10.10.10">
    <property type="entry name" value="Winged helix-like DNA-binding domain superfamily/Winged helix DNA-binding domain"/>
    <property type="match status" value="1"/>
</dbReference>
<dbReference type="Pfam" id="PF03466">
    <property type="entry name" value="LysR_substrate"/>
    <property type="match status" value="1"/>
</dbReference>
<name>A0ABM9EFG9_9HYPH</name>
<sequence length="308" mass="34328">MINRGAEMEVFVRVVEMGSFSAAARALYITPSAVSKLVTRIEERLGVPLVIRSTRNLQLTPEGEMLFDRAQRIVSEIEQTERAVASGSNEPRGPLRVNANIPFATHYLIPIIPEFLAQNPGITLDLTLSDFPVDLIYERADVAIRTGVLHDSSLKARKLLESDRHVIGSPIYFAKYGIPSHPQELASHNCLNFNIRRNLDTWPFQDRQDAAAALLSLPVSGNMRTDNGETMRQLALAGLGIARLSSFHVGKDIEEGRLVTVLEDFNPGDLEPIHAIFVDHEHLSNRIRVFVNFLAERIPRHITTGQPS</sequence>
<accession>A0ABM9EFG9</accession>
<dbReference type="InterPro" id="IPR036390">
    <property type="entry name" value="WH_DNA-bd_sf"/>
</dbReference>
<keyword evidence="2" id="KW-0805">Transcription regulation</keyword>
<feature type="domain" description="HTH lysR-type" evidence="5">
    <location>
        <begin position="1"/>
        <end position="60"/>
    </location>
</feature>
<dbReference type="InterPro" id="IPR000847">
    <property type="entry name" value="LysR_HTH_N"/>
</dbReference>
<evidence type="ECO:0000256" key="1">
    <source>
        <dbReference type="ARBA" id="ARBA00009437"/>
    </source>
</evidence>
<dbReference type="SUPFAM" id="SSF46785">
    <property type="entry name" value="Winged helix' DNA-binding domain"/>
    <property type="match status" value="1"/>
</dbReference>
<gene>
    <name evidence="6" type="primary">yafC</name>
    <name evidence="6" type="ORF">MES5069_650049</name>
</gene>
<reference evidence="6 7" key="1">
    <citation type="submission" date="2022-03" db="EMBL/GenBank/DDBJ databases">
        <authorList>
            <person name="Brunel B."/>
        </authorList>
    </citation>
    <scope>NUCLEOTIDE SEQUENCE [LARGE SCALE GENOMIC DNA]</scope>
    <source>
        <strain evidence="6">STM5069sample</strain>
    </source>
</reference>
<evidence type="ECO:0000313" key="7">
    <source>
        <dbReference type="Proteomes" id="UP001153050"/>
    </source>
</evidence>
<evidence type="ECO:0000259" key="5">
    <source>
        <dbReference type="PROSITE" id="PS50931"/>
    </source>
</evidence>
<dbReference type="PANTHER" id="PTHR30537:SF71">
    <property type="entry name" value="TRANSCRIPTIONAL REGULATORY PROTEIN"/>
    <property type="match status" value="1"/>
</dbReference>
<dbReference type="RefSeq" id="WP_254021530.1">
    <property type="nucleotide sequence ID" value="NZ_CAKXZT010000163.1"/>
</dbReference>
<proteinExistence type="inferred from homology"/>
<dbReference type="PANTHER" id="PTHR30537">
    <property type="entry name" value="HTH-TYPE TRANSCRIPTIONAL REGULATOR"/>
    <property type="match status" value="1"/>
</dbReference>
<comment type="similarity">
    <text evidence="1">Belongs to the LysR transcriptional regulatory family.</text>
</comment>
<evidence type="ECO:0000256" key="2">
    <source>
        <dbReference type="ARBA" id="ARBA00023015"/>
    </source>
</evidence>
<evidence type="ECO:0000256" key="4">
    <source>
        <dbReference type="ARBA" id="ARBA00023163"/>
    </source>
</evidence>
<dbReference type="InterPro" id="IPR036388">
    <property type="entry name" value="WH-like_DNA-bd_sf"/>
</dbReference>
<dbReference type="InterPro" id="IPR058163">
    <property type="entry name" value="LysR-type_TF_proteobact-type"/>
</dbReference>
<keyword evidence="3" id="KW-0238">DNA-binding</keyword>
<dbReference type="SUPFAM" id="SSF53850">
    <property type="entry name" value="Periplasmic binding protein-like II"/>
    <property type="match status" value="1"/>
</dbReference>
<comment type="caution">
    <text evidence="6">The sequence shown here is derived from an EMBL/GenBank/DDBJ whole genome shotgun (WGS) entry which is preliminary data.</text>
</comment>
<dbReference type="InterPro" id="IPR005119">
    <property type="entry name" value="LysR_subst-bd"/>
</dbReference>
<dbReference type="Gene3D" id="3.40.190.290">
    <property type="match status" value="1"/>
</dbReference>
<dbReference type="PROSITE" id="PS50931">
    <property type="entry name" value="HTH_LYSR"/>
    <property type="match status" value="1"/>
</dbReference>
<keyword evidence="7" id="KW-1185">Reference proteome</keyword>
<dbReference type="EMBL" id="CAKXZT010000163">
    <property type="protein sequence ID" value="CAH2408100.1"/>
    <property type="molecule type" value="Genomic_DNA"/>
</dbReference>